<dbReference type="GO" id="GO:0006526">
    <property type="term" value="P:L-arginine biosynthetic process"/>
    <property type="evidence" value="ECO:0007669"/>
    <property type="project" value="UniProtKB-UniPathway"/>
</dbReference>
<evidence type="ECO:0000256" key="1">
    <source>
        <dbReference type="ARBA" id="ARBA00004967"/>
    </source>
</evidence>
<evidence type="ECO:0000256" key="6">
    <source>
        <dbReference type="ARBA" id="ARBA00022605"/>
    </source>
</evidence>
<dbReference type="PANTHER" id="PTHR11587:SF2">
    <property type="entry name" value="ARGININOSUCCINATE SYNTHASE"/>
    <property type="match status" value="1"/>
</dbReference>
<dbReference type="UniPathway" id="UPA00068">
    <property type="reaction ID" value="UER00113"/>
</dbReference>
<evidence type="ECO:0000259" key="10">
    <source>
        <dbReference type="Pfam" id="PF00764"/>
    </source>
</evidence>
<name>A0A0R6XTR4_LEIME</name>
<evidence type="ECO:0000259" key="11">
    <source>
        <dbReference type="Pfam" id="PF20979"/>
    </source>
</evidence>
<dbReference type="FunFam" id="3.90.1260.10:FF:000007">
    <property type="entry name" value="Argininosuccinate synthase"/>
    <property type="match status" value="1"/>
</dbReference>
<comment type="pathway">
    <text evidence="1">Amino-acid biosynthesis; L-arginine biosynthesis; L-arginine from L-ornithine and carbamoyl phosphate: step 2/3.</text>
</comment>
<dbReference type="HAMAP" id="MF_00005">
    <property type="entry name" value="Arg_succ_synth_type1"/>
    <property type="match status" value="1"/>
</dbReference>
<reference evidence="12" key="1">
    <citation type="journal article" date="2016" name="PLoS Negl. Trop. Dis.">
        <title>The Dynamics of Lateral Gene Transfer in Genus Leishmania - A Route for Adaptation and Species Diversification.</title>
        <authorList>
            <person name="Vikeved E."/>
            <person name="Backlund A."/>
            <person name="Alsmark C."/>
        </authorList>
    </citation>
    <scope>NUCLEOTIDE SEQUENCE</scope>
    <source>
        <strain evidence="12">MHOM/BZ/82/BEL21</strain>
    </source>
</reference>
<sequence>MSATATEIVGGEKPRVVLAYSGGLDTSIIIPWLKENYDYEVIACCANVGQGTGEIDGLEEKAKKSGASKLYLLDLREEYVKDYVFPTLKAGATYEGKYMLGTSHARPLIAKHLVEVAHKEGAVAICHGATGKGNDQVRFELAVMALDPSLKCVAPWREWNIKSREDAIDYAEAHGVPVPCTKSDLYSRDRNLWHISHEGMDLEDPANEPAYEKLLRLCNTVEKAPDEAEYVTVEFEKGIPVALNAKKMASVELVEELNTLGGKHAIGIEDIVEDRLVGMKSRGVYETPAGAILYKALDMLESLCLDRDTQSFKRQSAVRFSELVYDGKWFTPLRESMSAMFDQMAETVTGEVTLKLYKGNLVPAGAKSPYSLYNEDIASFGDSHDLYHHHDAEGFIRLFGLPLRVRSMMLKVKEMPSRL</sequence>
<keyword evidence="5" id="KW-0436">Ligase</keyword>
<proteinExistence type="inferred from homology"/>
<dbReference type="SUPFAM" id="SSF69864">
    <property type="entry name" value="Argininosuccinate synthetase, C-terminal domain"/>
    <property type="match status" value="1"/>
</dbReference>
<dbReference type="InterPro" id="IPR048267">
    <property type="entry name" value="Arginosuc_syn_N"/>
</dbReference>
<evidence type="ECO:0000313" key="12">
    <source>
        <dbReference type="EMBL" id="AKK31225.1"/>
    </source>
</evidence>
<dbReference type="CDD" id="cd01999">
    <property type="entry name" value="ASS"/>
    <property type="match status" value="1"/>
</dbReference>
<dbReference type="AlphaFoldDB" id="A0A0R6XTR4"/>
<keyword evidence="8" id="KW-0067">ATP-binding</keyword>
<dbReference type="InterPro" id="IPR023434">
    <property type="entry name" value="Arginosuc_synth_type_1_subfam"/>
</dbReference>
<dbReference type="Pfam" id="PF20979">
    <property type="entry name" value="Arginosuc_syn_C"/>
    <property type="match status" value="1"/>
</dbReference>
<evidence type="ECO:0000256" key="3">
    <source>
        <dbReference type="ARBA" id="ARBA00012286"/>
    </source>
</evidence>
<dbReference type="Gene3D" id="1.20.5.470">
    <property type="entry name" value="Single helix bin"/>
    <property type="match status" value="1"/>
</dbReference>
<feature type="domain" description="Arginosuccinate synthase-like N-terminal" evidence="10">
    <location>
        <begin position="15"/>
        <end position="177"/>
    </location>
</feature>
<keyword evidence="6" id="KW-0028">Amino-acid biosynthesis</keyword>
<dbReference type="InterPro" id="IPR018223">
    <property type="entry name" value="Arginosuc_synth_CS"/>
</dbReference>
<dbReference type="SUPFAM" id="SSF52402">
    <property type="entry name" value="Adenine nucleotide alpha hydrolases-like"/>
    <property type="match status" value="1"/>
</dbReference>
<dbReference type="GO" id="GO:0005524">
    <property type="term" value="F:ATP binding"/>
    <property type="evidence" value="ECO:0007669"/>
    <property type="project" value="UniProtKB-KW"/>
</dbReference>
<dbReference type="EMBL" id="KM411777">
    <property type="protein sequence ID" value="AKK31225.1"/>
    <property type="molecule type" value="Genomic_DNA"/>
</dbReference>
<evidence type="ECO:0000256" key="7">
    <source>
        <dbReference type="ARBA" id="ARBA00022741"/>
    </source>
</evidence>
<dbReference type="GO" id="GO:0000050">
    <property type="term" value="P:urea cycle"/>
    <property type="evidence" value="ECO:0007669"/>
    <property type="project" value="TreeGrafter"/>
</dbReference>
<dbReference type="GO" id="GO:0005737">
    <property type="term" value="C:cytoplasm"/>
    <property type="evidence" value="ECO:0007669"/>
    <property type="project" value="TreeGrafter"/>
</dbReference>
<keyword evidence="7" id="KW-0547">Nucleotide-binding</keyword>
<dbReference type="InterPro" id="IPR024074">
    <property type="entry name" value="AS_cat/multimer_dom_body"/>
</dbReference>
<evidence type="ECO:0000256" key="9">
    <source>
        <dbReference type="ARBA" id="ARBA00029916"/>
    </source>
</evidence>
<dbReference type="FunFam" id="3.40.50.620:FF:000019">
    <property type="entry name" value="Argininosuccinate synthase"/>
    <property type="match status" value="1"/>
</dbReference>
<dbReference type="OMA" id="WRWTVSP"/>
<dbReference type="InterPro" id="IPR014729">
    <property type="entry name" value="Rossmann-like_a/b/a_fold"/>
</dbReference>
<dbReference type="EC" id="6.3.4.5" evidence="3"/>
<dbReference type="VEuPathDB" id="TriTrypDB:LmxM.23.0260"/>
<evidence type="ECO:0000256" key="2">
    <source>
        <dbReference type="ARBA" id="ARBA00011881"/>
    </source>
</evidence>
<dbReference type="InterPro" id="IPR048268">
    <property type="entry name" value="Arginosuc_syn_C"/>
</dbReference>
<dbReference type="NCBIfam" id="NF001770">
    <property type="entry name" value="PRK00509.1"/>
    <property type="match status" value="1"/>
</dbReference>
<dbReference type="InterPro" id="IPR001518">
    <property type="entry name" value="Arginosuc_synth"/>
</dbReference>
<keyword evidence="4" id="KW-0055">Arginine biosynthesis</keyword>
<accession>A0A0R6XTR4</accession>
<comment type="subunit">
    <text evidence="2">Homotetramer.</text>
</comment>
<dbReference type="GO" id="GO:0004055">
    <property type="term" value="F:argininosuccinate synthase activity"/>
    <property type="evidence" value="ECO:0007669"/>
    <property type="project" value="UniProtKB-EC"/>
</dbReference>
<dbReference type="PANTHER" id="PTHR11587">
    <property type="entry name" value="ARGININOSUCCINATE SYNTHASE"/>
    <property type="match status" value="1"/>
</dbReference>
<dbReference type="PROSITE" id="PS00565">
    <property type="entry name" value="ARGININOSUCCIN_SYN_2"/>
    <property type="match status" value="1"/>
</dbReference>
<dbReference type="Gene3D" id="3.40.50.620">
    <property type="entry name" value="HUPs"/>
    <property type="match status" value="1"/>
</dbReference>
<dbReference type="Pfam" id="PF00764">
    <property type="entry name" value="Arginosuc_synth"/>
    <property type="match status" value="1"/>
</dbReference>
<dbReference type="GO" id="GO:0000053">
    <property type="term" value="P:argininosuccinate metabolic process"/>
    <property type="evidence" value="ECO:0007669"/>
    <property type="project" value="TreeGrafter"/>
</dbReference>
<feature type="domain" description="Arginosuccinate synthase C-terminal" evidence="11">
    <location>
        <begin position="186"/>
        <end position="404"/>
    </location>
</feature>
<organism evidence="12">
    <name type="scientific">Leishmania mexicana</name>
    <dbReference type="NCBI Taxonomy" id="5665"/>
    <lineage>
        <taxon>Eukaryota</taxon>
        <taxon>Discoba</taxon>
        <taxon>Euglenozoa</taxon>
        <taxon>Kinetoplastea</taxon>
        <taxon>Metakinetoplastina</taxon>
        <taxon>Trypanosomatida</taxon>
        <taxon>Trypanosomatidae</taxon>
        <taxon>Leishmaniinae</taxon>
        <taxon>Leishmania</taxon>
    </lineage>
</organism>
<dbReference type="NCBIfam" id="TIGR00032">
    <property type="entry name" value="argG"/>
    <property type="match status" value="1"/>
</dbReference>
<evidence type="ECO:0000256" key="4">
    <source>
        <dbReference type="ARBA" id="ARBA00022571"/>
    </source>
</evidence>
<dbReference type="Gene3D" id="3.90.1260.10">
    <property type="entry name" value="Argininosuccinate synthetase, chain A, domain 2"/>
    <property type="match status" value="1"/>
</dbReference>
<dbReference type="PROSITE" id="PS00564">
    <property type="entry name" value="ARGININOSUCCIN_SYN_1"/>
    <property type="match status" value="1"/>
</dbReference>
<evidence type="ECO:0000256" key="8">
    <source>
        <dbReference type="ARBA" id="ARBA00022840"/>
    </source>
</evidence>
<evidence type="ECO:0000256" key="5">
    <source>
        <dbReference type="ARBA" id="ARBA00022598"/>
    </source>
</evidence>
<protein>
    <recommendedName>
        <fullName evidence="3">argininosuccinate synthase</fullName>
        <ecNumber evidence="3">6.3.4.5</ecNumber>
    </recommendedName>
    <alternativeName>
        <fullName evidence="9">Citrulline--aspartate ligase</fullName>
    </alternativeName>
</protein>